<proteinExistence type="inferred from homology"/>
<dbReference type="EMBL" id="MN739589">
    <property type="protein sequence ID" value="QHT14762.1"/>
    <property type="molecule type" value="Genomic_DNA"/>
</dbReference>
<dbReference type="PRINTS" id="PR00127">
    <property type="entry name" value="CLPPROTEASEP"/>
</dbReference>
<dbReference type="InterPro" id="IPR001907">
    <property type="entry name" value="ClpP"/>
</dbReference>
<dbReference type="GO" id="GO:0004176">
    <property type="term" value="F:ATP-dependent peptidase activity"/>
    <property type="evidence" value="ECO:0007669"/>
    <property type="project" value="InterPro"/>
</dbReference>
<dbReference type="InterPro" id="IPR023562">
    <property type="entry name" value="ClpP/TepA"/>
</dbReference>
<dbReference type="InterPro" id="IPR029045">
    <property type="entry name" value="ClpP/crotonase-like_dom_sf"/>
</dbReference>
<dbReference type="GO" id="GO:0004252">
    <property type="term" value="F:serine-type endopeptidase activity"/>
    <property type="evidence" value="ECO:0007669"/>
    <property type="project" value="InterPro"/>
</dbReference>
<accession>A0A6C0DED1</accession>
<evidence type="ECO:0000313" key="2">
    <source>
        <dbReference type="EMBL" id="QHT14762.1"/>
    </source>
</evidence>
<dbReference type="SUPFAM" id="SSF52096">
    <property type="entry name" value="ClpP/crotonase"/>
    <property type="match status" value="1"/>
</dbReference>
<organism evidence="2">
    <name type="scientific">viral metagenome</name>
    <dbReference type="NCBI Taxonomy" id="1070528"/>
    <lineage>
        <taxon>unclassified sequences</taxon>
        <taxon>metagenomes</taxon>
        <taxon>organismal metagenomes</taxon>
    </lineage>
</organism>
<dbReference type="PANTHER" id="PTHR10381">
    <property type="entry name" value="ATP-DEPENDENT CLP PROTEASE PROTEOLYTIC SUBUNIT"/>
    <property type="match status" value="1"/>
</dbReference>
<reference evidence="2" key="1">
    <citation type="journal article" date="2020" name="Nature">
        <title>Giant virus diversity and host interactions through global metagenomics.</title>
        <authorList>
            <person name="Schulz F."/>
            <person name="Roux S."/>
            <person name="Paez-Espino D."/>
            <person name="Jungbluth S."/>
            <person name="Walsh D.A."/>
            <person name="Denef V.J."/>
            <person name="McMahon K.D."/>
            <person name="Konstantinidis K.T."/>
            <person name="Eloe-Fadrosh E.A."/>
            <person name="Kyrpides N.C."/>
            <person name="Woyke T."/>
        </authorList>
    </citation>
    <scope>NUCLEOTIDE SEQUENCE</scope>
    <source>
        <strain evidence="2">GVMAG-M-3300023174-141</strain>
    </source>
</reference>
<name>A0A6C0DED1_9ZZZZ</name>
<sequence>MKGRLRSGTKRQAECSEEDDVKTENIYREDNHIYFHTEIDRSSIFKLNTLLRETEEYCVITAFRMRIDPIPIYLHLYSNGGCIHSALAAVDAIQNCRTPVHSIIEGATASAGTMISMVCTKRFICPNAYMLIHQLSGASWGKMSELTDEYQNLADLMKRIRSMYLTHTRLTSKKLDQLLNHDLWLDAAKCMEYGLADEIYK</sequence>
<dbReference type="Pfam" id="PF00574">
    <property type="entry name" value="CLP_protease"/>
    <property type="match status" value="1"/>
</dbReference>
<comment type="similarity">
    <text evidence="1">Belongs to the peptidase S14 family.</text>
</comment>
<dbReference type="AlphaFoldDB" id="A0A6C0DED1"/>
<dbReference type="PANTHER" id="PTHR10381:SF11">
    <property type="entry name" value="ATP-DEPENDENT CLP PROTEASE PROTEOLYTIC SUBUNIT, MITOCHONDRIAL"/>
    <property type="match status" value="1"/>
</dbReference>
<dbReference type="GO" id="GO:0051117">
    <property type="term" value="F:ATPase binding"/>
    <property type="evidence" value="ECO:0007669"/>
    <property type="project" value="TreeGrafter"/>
</dbReference>
<evidence type="ECO:0008006" key="3">
    <source>
        <dbReference type="Google" id="ProtNLM"/>
    </source>
</evidence>
<dbReference type="GO" id="GO:0009368">
    <property type="term" value="C:endopeptidase Clp complex"/>
    <property type="evidence" value="ECO:0007669"/>
    <property type="project" value="TreeGrafter"/>
</dbReference>
<dbReference type="Gene3D" id="3.90.226.10">
    <property type="entry name" value="2-enoyl-CoA Hydratase, Chain A, domain 1"/>
    <property type="match status" value="1"/>
</dbReference>
<dbReference type="GO" id="GO:0006515">
    <property type="term" value="P:protein quality control for misfolded or incompletely synthesized proteins"/>
    <property type="evidence" value="ECO:0007669"/>
    <property type="project" value="TreeGrafter"/>
</dbReference>
<evidence type="ECO:0000256" key="1">
    <source>
        <dbReference type="ARBA" id="ARBA00007039"/>
    </source>
</evidence>
<protein>
    <recommendedName>
        <fullName evidence="3">Protease</fullName>
    </recommendedName>
</protein>